<dbReference type="EMBL" id="JADNRY010000143">
    <property type="protein sequence ID" value="KAF9063587.1"/>
    <property type="molecule type" value="Genomic_DNA"/>
</dbReference>
<evidence type="ECO:0000313" key="3">
    <source>
        <dbReference type="Proteomes" id="UP000772434"/>
    </source>
</evidence>
<name>A0A9P5U2I9_9AGAR</name>
<keyword evidence="3" id="KW-1185">Reference proteome</keyword>
<feature type="compositionally biased region" description="Basic residues" evidence="1">
    <location>
        <begin position="487"/>
        <end position="496"/>
    </location>
</feature>
<dbReference type="OrthoDB" id="2755811at2759"/>
<dbReference type="Proteomes" id="UP000772434">
    <property type="component" value="Unassembled WGS sequence"/>
</dbReference>
<accession>A0A9P5U2I9</accession>
<protein>
    <submittedName>
        <fullName evidence="2">Uncharacterized protein</fullName>
    </submittedName>
</protein>
<feature type="compositionally biased region" description="Acidic residues" evidence="1">
    <location>
        <begin position="272"/>
        <end position="283"/>
    </location>
</feature>
<organism evidence="2 3">
    <name type="scientific">Rhodocollybia butyracea</name>
    <dbReference type="NCBI Taxonomy" id="206335"/>
    <lineage>
        <taxon>Eukaryota</taxon>
        <taxon>Fungi</taxon>
        <taxon>Dikarya</taxon>
        <taxon>Basidiomycota</taxon>
        <taxon>Agaricomycotina</taxon>
        <taxon>Agaricomycetes</taxon>
        <taxon>Agaricomycetidae</taxon>
        <taxon>Agaricales</taxon>
        <taxon>Marasmiineae</taxon>
        <taxon>Omphalotaceae</taxon>
        <taxon>Rhodocollybia</taxon>
    </lineage>
</organism>
<gene>
    <name evidence="2" type="ORF">BDP27DRAFT_1367911</name>
</gene>
<evidence type="ECO:0000256" key="1">
    <source>
        <dbReference type="SAM" id="MobiDB-lite"/>
    </source>
</evidence>
<comment type="caution">
    <text evidence="2">The sequence shown here is derived from an EMBL/GenBank/DDBJ whole genome shotgun (WGS) entry which is preliminary data.</text>
</comment>
<feature type="region of interest" description="Disordered" evidence="1">
    <location>
        <begin position="481"/>
        <end position="501"/>
    </location>
</feature>
<sequence>MAQQANNAVKEEKLGRATVARQKIAEVEDARALEQVRNQSLRPDNDLQSRISSIQASPVPETLAGAYIEDGSEGEFLLLVAILPSNFFEDIELPDDVPYATTPGGTSDYNSSMDYNAKSEHMSIDNGREIEEGSAYNDSEQEFAFEESEPESEFDYNAAMEELKKTRWEAKAQTSKATKKKLAAEYKKVQKTAIHDSVHGAHTQRPMQSIDVVTTVSTSRKRPSMSKEDNVLTKRAKLDLGGLHMDYKAKLVGKLKPLLSAPVTSTKAQENLDSEPEGDFDTDESPAIMASACQAKTKGKTKATMNTDRMSILYLQMAEEYQFGLSNNVELKYLIKSHWVAVFPLLKEQKDNPAIAPLVHLQIRTYCSEFGKKALKIIAQSFIEQQLDTVEDHAEFVADQLRENRWAYGSPGTTRATSSKAMRGPFLLGLFTHHCEAAKTFKAKSPFGYPTGALALCATAVIQALNVFELGANAIEVARRAEEDKRKHSGKGRASKNTKDSFGEEPWADYCGIYFKTVSKCGDAKWMLIFEGTEPYINVRKLNKHLVNAGDNTAVEEEDLGMTIAMVQCCRSIDSVENIFGIMDKYGLYGRYGIIPPYIPQLADASGSPTPQKHHDRIEAGKEAHLNHSLLAENEKYEENHMERINIQDTEQHAN</sequence>
<proteinExistence type="predicted"/>
<feature type="region of interest" description="Disordered" evidence="1">
    <location>
        <begin position="264"/>
        <end position="283"/>
    </location>
</feature>
<dbReference type="AlphaFoldDB" id="A0A9P5U2I9"/>
<reference evidence="2" key="1">
    <citation type="submission" date="2020-11" db="EMBL/GenBank/DDBJ databases">
        <authorList>
            <consortium name="DOE Joint Genome Institute"/>
            <person name="Ahrendt S."/>
            <person name="Riley R."/>
            <person name="Andreopoulos W."/>
            <person name="Labutti K."/>
            <person name="Pangilinan J."/>
            <person name="Ruiz-Duenas F.J."/>
            <person name="Barrasa J.M."/>
            <person name="Sanchez-Garcia M."/>
            <person name="Camarero S."/>
            <person name="Miyauchi S."/>
            <person name="Serrano A."/>
            <person name="Linde D."/>
            <person name="Babiker R."/>
            <person name="Drula E."/>
            <person name="Ayuso-Fernandez I."/>
            <person name="Pacheco R."/>
            <person name="Padilla G."/>
            <person name="Ferreira P."/>
            <person name="Barriuso J."/>
            <person name="Kellner H."/>
            <person name="Castanera R."/>
            <person name="Alfaro M."/>
            <person name="Ramirez L."/>
            <person name="Pisabarro A.G."/>
            <person name="Kuo A."/>
            <person name="Tritt A."/>
            <person name="Lipzen A."/>
            <person name="He G."/>
            <person name="Yan M."/>
            <person name="Ng V."/>
            <person name="Cullen D."/>
            <person name="Martin F."/>
            <person name="Rosso M.-N."/>
            <person name="Henrissat B."/>
            <person name="Hibbett D."/>
            <person name="Martinez A.T."/>
            <person name="Grigoriev I.V."/>
        </authorList>
    </citation>
    <scope>NUCLEOTIDE SEQUENCE</scope>
    <source>
        <strain evidence="2">AH 40177</strain>
    </source>
</reference>
<evidence type="ECO:0000313" key="2">
    <source>
        <dbReference type="EMBL" id="KAF9063587.1"/>
    </source>
</evidence>